<feature type="non-terminal residue" evidence="1">
    <location>
        <position position="55"/>
    </location>
</feature>
<evidence type="ECO:0000313" key="2">
    <source>
        <dbReference type="Proteomes" id="UP001529510"/>
    </source>
</evidence>
<keyword evidence="2" id="KW-1185">Reference proteome</keyword>
<comment type="caution">
    <text evidence="1">The sequence shown here is derived from an EMBL/GenBank/DDBJ whole genome shotgun (WGS) entry which is preliminary data.</text>
</comment>
<gene>
    <name evidence="1" type="ORF">M9458_030789</name>
</gene>
<reference evidence="1 2" key="1">
    <citation type="submission" date="2024-05" db="EMBL/GenBank/DDBJ databases">
        <title>Genome sequencing and assembly of Indian major carp, Cirrhinus mrigala (Hamilton, 1822).</title>
        <authorList>
            <person name="Mohindra V."/>
            <person name="Chowdhury L.M."/>
            <person name="Lal K."/>
            <person name="Jena J.K."/>
        </authorList>
    </citation>
    <scope>NUCLEOTIDE SEQUENCE [LARGE SCALE GENOMIC DNA]</scope>
    <source>
        <strain evidence="1">CM1030</strain>
        <tissue evidence="1">Blood</tissue>
    </source>
</reference>
<protein>
    <submittedName>
        <fullName evidence="1">Uncharacterized protein</fullName>
    </submittedName>
</protein>
<sequence>SQTLITTLKWRLSVPECRRTAFVNACYLRSEEERRRALGLDLETTALNLKDNGEL</sequence>
<organism evidence="1 2">
    <name type="scientific">Cirrhinus mrigala</name>
    <name type="common">Mrigala</name>
    <dbReference type="NCBI Taxonomy" id="683832"/>
    <lineage>
        <taxon>Eukaryota</taxon>
        <taxon>Metazoa</taxon>
        <taxon>Chordata</taxon>
        <taxon>Craniata</taxon>
        <taxon>Vertebrata</taxon>
        <taxon>Euteleostomi</taxon>
        <taxon>Actinopterygii</taxon>
        <taxon>Neopterygii</taxon>
        <taxon>Teleostei</taxon>
        <taxon>Ostariophysi</taxon>
        <taxon>Cypriniformes</taxon>
        <taxon>Cyprinidae</taxon>
        <taxon>Labeoninae</taxon>
        <taxon>Labeonini</taxon>
        <taxon>Cirrhinus</taxon>
    </lineage>
</organism>
<feature type="non-terminal residue" evidence="1">
    <location>
        <position position="1"/>
    </location>
</feature>
<proteinExistence type="predicted"/>
<accession>A0ABD0PMA7</accession>
<dbReference type="Proteomes" id="UP001529510">
    <property type="component" value="Unassembled WGS sequence"/>
</dbReference>
<name>A0ABD0PMA7_CIRMR</name>
<evidence type="ECO:0000313" key="1">
    <source>
        <dbReference type="EMBL" id="KAL0174821.1"/>
    </source>
</evidence>
<dbReference type="EMBL" id="JAMKFB020000015">
    <property type="protein sequence ID" value="KAL0174821.1"/>
    <property type="molecule type" value="Genomic_DNA"/>
</dbReference>
<dbReference type="AlphaFoldDB" id="A0ABD0PMA7"/>